<evidence type="ECO:0000313" key="3">
    <source>
        <dbReference type="Proteomes" id="UP000002058"/>
    </source>
</evidence>
<feature type="domain" description="Aminoglycoside phosphotransferase" evidence="1">
    <location>
        <begin position="108"/>
        <end position="168"/>
    </location>
</feature>
<evidence type="ECO:0000259" key="1">
    <source>
        <dbReference type="Pfam" id="PF01636"/>
    </source>
</evidence>
<dbReference type="HOGENOM" id="CLU_025005_0_3_1"/>
<reference evidence="3" key="1">
    <citation type="journal article" date="2009" name="Genome Res.">
        <title>Comparative genomic analyses of the human fungal pathogens Coccidioides and their relatives.</title>
        <authorList>
            <person name="Sharpton T.J."/>
            <person name="Stajich J.E."/>
            <person name="Rounsley S.D."/>
            <person name="Gardner M.J."/>
            <person name="Wortman J.R."/>
            <person name="Jordar V.S."/>
            <person name="Maiti R."/>
            <person name="Kodira C.D."/>
            <person name="Neafsey D.E."/>
            <person name="Zeng Q."/>
            <person name="Hung C.-Y."/>
            <person name="McMahan C."/>
            <person name="Muszewska A."/>
            <person name="Grynberg M."/>
            <person name="Mandel M.A."/>
            <person name="Kellner E.M."/>
            <person name="Barker B.M."/>
            <person name="Galgiani J.N."/>
            <person name="Orbach M.J."/>
            <person name="Kirkland T.N."/>
            <person name="Cole G.T."/>
            <person name="Henn M.R."/>
            <person name="Birren B.W."/>
            <person name="Taylor J.W."/>
        </authorList>
    </citation>
    <scope>NUCLEOTIDE SEQUENCE [LARGE SCALE GENOMIC DNA]</scope>
    <source>
        <strain evidence="3">UAMH 1704</strain>
    </source>
</reference>
<dbReference type="VEuPathDB" id="FungiDB:UREG_07587"/>
<dbReference type="GeneID" id="8437840"/>
<dbReference type="eggNOG" id="ENOG502SII6">
    <property type="taxonomic scope" value="Eukaryota"/>
</dbReference>
<dbReference type="RefSeq" id="XP_002582814.1">
    <property type="nucleotide sequence ID" value="XM_002582768.1"/>
</dbReference>
<evidence type="ECO:0000313" key="2">
    <source>
        <dbReference type="EMBL" id="EEP82722.1"/>
    </source>
</evidence>
<dbReference type="PANTHER" id="PTHR21310:SF37">
    <property type="entry name" value="AMINOGLYCOSIDE PHOSPHOTRANSFERASE DOMAIN-CONTAINING PROTEIN"/>
    <property type="match status" value="1"/>
</dbReference>
<sequence>MLSYTWDDNRDNKDLRTNLFRGLSQVLLALARVPVPRIGSFTINENGFLVLNNRPLSLELHQLESEQIPVDISRNMTYSSVDSYVTDTLAFHDSRLHYQPNAVNDIFDGAYQAPALTVMKATASHFFSRDLRHGPFVYVLNDIHQSNILVDENWNITCLIDLEWACARPIEMLHPPHWLTSQSVDTIDLDLFTPLHQEFVDILEGQESDDEDMSISALMKRGWHNKAFWFSLALMSPTGIFALFHDHIRPRFTDHENEKGYFQAVLKHYWTPGMEAFLTRKVEEKIAYDKKLRAEFDVEVTG</sequence>
<dbReference type="OMA" id="NTWNALC"/>
<dbReference type="OrthoDB" id="3645574at2759"/>
<keyword evidence="3" id="KW-1185">Reference proteome</keyword>
<gene>
    <name evidence="2" type="ORF">UREG_07587</name>
</gene>
<dbReference type="SUPFAM" id="SSF56112">
    <property type="entry name" value="Protein kinase-like (PK-like)"/>
    <property type="match status" value="1"/>
</dbReference>
<dbReference type="EMBL" id="CH476619">
    <property type="protein sequence ID" value="EEP82722.1"/>
    <property type="molecule type" value="Genomic_DNA"/>
</dbReference>
<dbReference type="Pfam" id="PF01636">
    <property type="entry name" value="APH"/>
    <property type="match status" value="1"/>
</dbReference>
<dbReference type="InParanoid" id="C4JZI6"/>
<organism evidence="2 3">
    <name type="scientific">Uncinocarpus reesii (strain UAMH 1704)</name>
    <dbReference type="NCBI Taxonomy" id="336963"/>
    <lineage>
        <taxon>Eukaryota</taxon>
        <taxon>Fungi</taxon>
        <taxon>Dikarya</taxon>
        <taxon>Ascomycota</taxon>
        <taxon>Pezizomycotina</taxon>
        <taxon>Eurotiomycetes</taxon>
        <taxon>Eurotiomycetidae</taxon>
        <taxon>Onygenales</taxon>
        <taxon>Onygenaceae</taxon>
        <taxon>Uncinocarpus</taxon>
    </lineage>
</organism>
<dbReference type="InterPro" id="IPR011009">
    <property type="entry name" value="Kinase-like_dom_sf"/>
</dbReference>
<dbReference type="InterPro" id="IPR051678">
    <property type="entry name" value="AGP_Transferase"/>
</dbReference>
<dbReference type="PANTHER" id="PTHR21310">
    <property type="entry name" value="AMINOGLYCOSIDE PHOSPHOTRANSFERASE-RELATED-RELATED"/>
    <property type="match status" value="1"/>
</dbReference>
<proteinExistence type="predicted"/>
<name>C4JZI6_UNCRE</name>
<accession>C4JZI6</accession>
<dbReference type="AlphaFoldDB" id="C4JZI6"/>
<dbReference type="InterPro" id="IPR002575">
    <property type="entry name" value="Aminoglycoside_PTrfase"/>
</dbReference>
<dbReference type="Proteomes" id="UP000002058">
    <property type="component" value="Unassembled WGS sequence"/>
</dbReference>
<dbReference type="KEGG" id="ure:UREG_07587"/>
<protein>
    <recommendedName>
        <fullName evidence="1">Aminoglycoside phosphotransferase domain-containing protein</fullName>
    </recommendedName>
</protein>